<dbReference type="Pfam" id="PF20126">
    <property type="entry name" value="TumE"/>
    <property type="match status" value="1"/>
</dbReference>
<accession>K6WJH2</accession>
<dbReference type="OrthoDB" id="7451512at2"/>
<evidence type="ECO:0000313" key="1">
    <source>
        <dbReference type="EMBL" id="AFJ48101.1"/>
    </source>
</evidence>
<dbReference type="eggNOG" id="COG5652">
    <property type="taxonomic scope" value="Bacteria"/>
</dbReference>
<protein>
    <submittedName>
        <fullName evidence="1">Uncharacterized protein</fullName>
    </submittedName>
</protein>
<name>I2BC47_SHIBC</name>
<accession>I2BC47</accession>
<evidence type="ECO:0000313" key="2">
    <source>
        <dbReference type="Proteomes" id="UP000001955"/>
    </source>
</evidence>
<dbReference type="HOGENOM" id="CLU_165437_0_0_6"/>
<dbReference type="AlphaFoldDB" id="I2BC47"/>
<sequence>MLREDYGLQTLLDMHGYEFHYECGYWWRIEAFKVPPSVFRPHGIRYNLTLHNRQNHRIFGIDNAHGLPPPSRPGFTARRVVYDHIHHSVSDRGQPYYFHSAEQLMLDFFAATDTILKSAGVIT</sequence>
<proteinExistence type="predicted"/>
<keyword evidence="2" id="KW-1185">Reference proteome</keyword>
<dbReference type="InterPro" id="IPR045397">
    <property type="entry name" value="TumE-like"/>
</dbReference>
<reference evidence="1 2" key="1">
    <citation type="journal article" date="2012" name="J. Bacteriol.">
        <title>Complete genome sequence of the B12-producing Shimwellia blattae strain DSM 4481, isolated from a cockroach.</title>
        <authorList>
            <person name="Brzuszkiewicz E."/>
            <person name="Waschkowitz T."/>
            <person name="Wiezer A."/>
            <person name="Daniel R."/>
        </authorList>
    </citation>
    <scope>NUCLEOTIDE SEQUENCE [LARGE SCALE GENOMIC DNA]</scope>
    <source>
        <strain evidence="2">ATCC 29907 / DSM 4481 / JCM 1650 / NBRC 105725 / CDC 9005-74</strain>
    </source>
</reference>
<dbReference type="STRING" id="630626.EBL_c30310"/>
<dbReference type="EMBL" id="CP001560">
    <property type="protein sequence ID" value="AFJ48101.1"/>
    <property type="molecule type" value="Genomic_DNA"/>
</dbReference>
<dbReference type="Proteomes" id="UP000001955">
    <property type="component" value="Chromosome"/>
</dbReference>
<dbReference type="PATRIC" id="fig|630626.3.peg.2947"/>
<organism evidence="1 2">
    <name type="scientific">Shimwellia blattae (strain ATCC 29907 / DSM 4481 / JCM 1650 / NBRC 105725 / CDC 9005-74)</name>
    <name type="common">Escherichia blattae</name>
    <dbReference type="NCBI Taxonomy" id="630626"/>
    <lineage>
        <taxon>Bacteria</taxon>
        <taxon>Pseudomonadati</taxon>
        <taxon>Pseudomonadota</taxon>
        <taxon>Gammaproteobacteria</taxon>
        <taxon>Enterobacterales</taxon>
        <taxon>Enterobacteriaceae</taxon>
        <taxon>Shimwellia</taxon>
    </lineage>
</organism>
<dbReference type="KEGG" id="ebt:EBL_c30310"/>
<dbReference type="RefSeq" id="WP_002442854.1">
    <property type="nucleotide sequence ID" value="NC_017910.1"/>
</dbReference>
<gene>
    <name evidence="1" type="ordered locus">EBL_c30310</name>
</gene>